<proteinExistence type="predicted"/>
<evidence type="ECO:0000256" key="2">
    <source>
        <dbReference type="PROSITE-ProRule" id="PRU00708"/>
    </source>
</evidence>
<dbReference type="EMBL" id="JBEDUW010000006">
    <property type="protein sequence ID" value="KAK9922206.1"/>
    <property type="molecule type" value="Genomic_DNA"/>
</dbReference>
<dbReference type="InterPro" id="IPR002885">
    <property type="entry name" value="PPR_rpt"/>
</dbReference>
<keyword evidence="1" id="KW-0677">Repeat</keyword>
<dbReference type="Pfam" id="PF13041">
    <property type="entry name" value="PPR_2"/>
    <property type="match status" value="3"/>
</dbReference>
<dbReference type="PANTHER" id="PTHR47926">
    <property type="entry name" value="PENTATRICOPEPTIDE REPEAT-CONTAINING PROTEIN"/>
    <property type="match status" value="1"/>
</dbReference>
<dbReference type="Gene3D" id="1.25.40.10">
    <property type="entry name" value="Tetratricopeptide repeat domain"/>
    <property type="match status" value="5"/>
</dbReference>
<dbReference type="InterPro" id="IPR046960">
    <property type="entry name" value="PPR_At4g14850-like_plant"/>
</dbReference>
<feature type="repeat" description="PPR" evidence="2">
    <location>
        <begin position="335"/>
        <end position="365"/>
    </location>
</feature>
<dbReference type="SUPFAM" id="SSF48452">
    <property type="entry name" value="TPR-like"/>
    <property type="match status" value="1"/>
</dbReference>
<keyword evidence="4" id="KW-1185">Reference proteome</keyword>
<dbReference type="Pfam" id="PF20431">
    <property type="entry name" value="E_motif"/>
    <property type="match status" value="1"/>
</dbReference>
<accession>A0AAW1WE85</accession>
<dbReference type="FunFam" id="1.25.40.10:FF:000090">
    <property type="entry name" value="Pentatricopeptide repeat-containing protein, chloroplastic"/>
    <property type="match status" value="1"/>
</dbReference>
<feature type="repeat" description="PPR" evidence="2">
    <location>
        <begin position="204"/>
        <end position="238"/>
    </location>
</feature>
<dbReference type="AlphaFoldDB" id="A0AAW1WE85"/>
<feature type="repeat" description="PPR" evidence="2">
    <location>
        <begin position="539"/>
        <end position="573"/>
    </location>
</feature>
<dbReference type="NCBIfam" id="TIGR00756">
    <property type="entry name" value="PPR"/>
    <property type="match status" value="6"/>
</dbReference>
<dbReference type="InterPro" id="IPR046848">
    <property type="entry name" value="E_motif"/>
</dbReference>
<dbReference type="GO" id="GO:0003723">
    <property type="term" value="F:RNA binding"/>
    <property type="evidence" value="ECO:0007669"/>
    <property type="project" value="InterPro"/>
</dbReference>
<dbReference type="Proteomes" id="UP001457282">
    <property type="component" value="Unassembled WGS sequence"/>
</dbReference>
<evidence type="ECO:0000313" key="3">
    <source>
        <dbReference type="EMBL" id="KAK9922206.1"/>
    </source>
</evidence>
<dbReference type="GO" id="GO:0009451">
    <property type="term" value="P:RNA modification"/>
    <property type="evidence" value="ECO:0007669"/>
    <property type="project" value="InterPro"/>
</dbReference>
<dbReference type="PANTHER" id="PTHR47926:SF347">
    <property type="entry name" value="PENTATRICOPEPTIDE REPEAT-CONTAINING PROTEIN"/>
    <property type="match status" value="1"/>
</dbReference>
<protein>
    <recommendedName>
        <fullName evidence="5">Chlororespiratory reduction 21</fullName>
    </recommendedName>
</protein>
<dbReference type="InterPro" id="IPR011990">
    <property type="entry name" value="TPR-like_helical_dom_sf"/>
</dbReference>
<organism evidence="3 4">
    <name type="scientific">Rubus argutus</name>
    <name type="common">Southern blackberry</name>
    <dbReference type="NCBI Taxonomy" id="59490"/>
    <lineage>
        <taxon>Eukaryota</taxon>
        <taxon>Viridiplantae</taxon>
        <taxon>Streptophyta</taxon>
        <taxon>Embryophyta</taxon>
        <taxon>Tracheophyta</taxon>
        <taxon>Spermatophyta</taxon>
        <taxon>Magnoliopsida</taxon>
        <taxon>eudicotyledons</taxon>
        <taxon>Gunneridae</taxon>
        <taxon>Pentapetalae</taxon>
        <taxon>rosids</taxon>
        <taxon>fabids</taxon>
        <taxon>Rosales</taxon>
        <taxon>Rosaceae</taxon>
        <taxon>Rosoideae</taxon>
        <taxon>Rosoideae incertae sedis</taxon>
        <taxon>Rubus</taxon>
    </lineage>
</organism>
<evidence type="ECO:0000313" key="4">
    <source>
        <dbReference type="Proteomes" id="UP001457282"/>
    </source>
</evidence>
<dbReference type="PROSITE" id="PS51375">
    <property type="entry name" value="PPR"/>
    <property type="match status" value="5"/>
</dbReference>
<name>A0AAW1WE85_RUBAR</name>
<feature type="repeat" description="PPR" evidence="2">
    <location>
        <begin position="434"/>
        <end position="468"/>
    </location>
</feature>
<evidence type="ECO:0000256" key="1">
    <source>
        <dbReference type="ARBA" id="ARBA00022737"/>
    </source>
</evidence>
<dbReference type="Pfam" id="PF01535">
    <property type="entry name" value="PPR"/>
    <property type="match status" value="4"/>
</dbReference>
<reference evidence="3 4" key="1">
    <citation type="journal article" date="2023" name="G3 (Bethesda)">
        <title>A chromosome-length genome assembly and annotation of blackberry (Rubus argutus, cv. 'Hillquist').</title>
        <authorList>
            <person name="Bruna T."/>
            <person name="Aryal R."/>
            <person name="Dudchenko O."/>
            <person name="Sargent D.J."/>
            <person name="Mead D."/>
            <person name="Buti M."/>
            <person name="Cavallini A."/>
            <person name="Hytonen T."/>
            <person name="Andres J."/>
            <person name="Pham M."/>
            <person name="Weisz D."/>
            <person name="Mascagni F."/>
            <person name="Usai G."/>
            <person name="Natali L."/>
            <person name="Bassil N."/>
            <person name="Fernandez G.E."/>
            <person name="Lomsadze A."/>
            <person name="Armour M."/>
            <person name="Olukolu B."/>
            <person name="Poorten T."/>
            <person name="Britton C."/>
            <person name="Davik J."/>
            <person name="Ashrafi H."/>
            <person name="Aiden E.L."/>
            <person name="Borodovsky M."/>
            <person name="Worthington M."/>
        </authorList>
    </citation>
    <scope>NUCLEOTIDE SEQUENCE [LARGE SCALE GENOMIC DNA]</scope>
    <source>
        <strain evidence="3">PI 553951</strain>
    </source>
</reference>
<comment type="caution">
    <text evidence="3">The sequence shown here is derived from an EMBL/GenBank/DDBJ whole genome shotgun (WGS) entry which is preliminary data.</text>
</comment>
<dbReference type="FunFam" id="1.25.40.10:FF:000344">
    <property type="entry name" value="Pentatricopeptide repeat-containing protein"/>
    <property type="match status" value="1"/>
</dbReference>
<feature type="repeat" description="PPR" evidence="2">
    <location>
        <begin position="133"/>
        <end position="167"/>
    </location>
</feature>
<sequence>MDCWDLRLAGGKGGSCRYGFQSSVFKILSHHFNVFHHLHLSSLPSKIPLILHTHHLKSHYHIRATPFSLSSSSTSLVLHSCRDLRTLKQGHGHILVSTGFKPLDLFTKLITLYARFNDIASAVSVFGALQAPNTMLWNSIIKTHVDSGRLDSALLFYRKMRELSVSHDCFTFPIINKAVMLIGSDVRYAGMVHSVAFRMGFGLDVYFGNTMVEVYVKSGNLSYARQVFDEMSDRDLVSWTSMISGYVSEGNVASGISMFNKMRMELEPNSVTMLVMLQGCCGFESSIYGRQLHGYVIKNGLLSNGAVQNSILRMYAKFGTIKQVEDFFRELDRRDVVSWNICISSYTSRGDVVKVRDLFNEMQGEVTPSIETLTIVISALTKLGILCQGESLHGLAIKSGLRDDVLQTSLLDFYAKCGKLESADKLFREIPYRNCITYGAMMFGLIQNGYFNEAVGVFSQMQASGVDPGAEILRNLIDAFANLGALKLGKGVHGYIIRKSFYETEECHTHLETSIMNMYIRCGSISTSRVCFNRMFFKDVVAWTSMIEGYGSHGLGFEALKLFDLMTREGIKPNNVTFLSLLSACSHSGLVTEGCEAFYSMKWRFGIEPHLDHYTCLVDLLGRSGKLKEALAVILKMLAFPDSRIWGALLSGSKIYGNRELGEYAAQRLLELEPDNVGYYTLWSNTQASVGQWDEVEEIRRVMKENDLKKKPGWSFIEAKGMIHVFVSGDDSHHHVKKIYEVLGFLSRMIQWFV</sequence>
<evidence type="ECO:0008006" key="5">
    <source>
        <dbReference type="Google" id="ProtNLM"/>
    </source>
</evidence>
<gene>
    <name evidence="3" type="ORF">M0R45_030683</name>
</gene>